<evidence type="ECO:0000256" key="7">
    <source>
        <dbReference type="SAM" id="MobiDB-lite"/>
    </source>
</evidence>
<dbReference type="GO" id="GO:0006508">
    <property type="term" value="P:proteolysis"/>
    <property type="evidence" value="ECO:0007669"/>
    <property type="project" value="UniProtKB-KW"/>
</dbReference>
<dbReference type="PANTHER" id="PTHR22936:SF99">
    <property type="entry name" value="RHOMBOID-LIKE PROTEASE"/>
    <property type="match status" value="1"/>
</dbReference>
<evidence type="ECO:0000256" key="3">
    <source>
        <dbReference type="ARBA" id="ARBA00022692"/>
    </source>
</evidence>
<protein>
    <recommendedName>
        <fullName evidence="6">RHOMBOID-like protein</fullName>
        <ecNumber evidence="6">3.4.21.105</ecNumber>
    </recommendedName>
</protein>
<dbReference type="InterPro" id="IPR035952">
    <property type="entry name" value="Rhomboid-like_sf"/>
</dbReference>
<keyword evidence="4 6" id="KW-1133">Transmembrane helix</keyword>
<dbReference type="OrthoDB" id="418595at2759"/>
<feature type="domain" description="Peptidase S54 rhomboid" evidence="8">
    <location>
        <begin position="304"/>
        <end position="450"/>
    </location>
</feature>
<dbReference type="AlphaFoldDB" id="A0A2V0PL69"/>
<comment type="catalytic activity">
    <reaction evidence="6">
        <text>Cleaves type-1 transmembrane domains using a catalytic dyad composed of serine and histidine that are contributed by different transmembrane domains.</text>
        <dbReference type="EC" id="3.4.21.105"/>
    </reaction>
</comment>
<dbReference type="EMBL" id="BDRX01000130">
    <property type="protein sequence ID" value="GBF98630.1"/>
    <property type="molecule type" value="Genomic_DNA"/>
</dbReference>
<feature type="transmembrane region" description="Helical" evidence="6">
    <location>
        <begin position="496"/>
        <end position="519"/>
    </location>
</feature>
<comment type="function">
    <text evidence="6">Serine protease involved in intramembrane proteolysis.</text>
</comment>
<dbReference type="GO" id="GO:0004252">
    <property type="term" value="F:serine-type endopeptidase activity"/>
    <property type="evidence" value="ECO:0007669"/>
    <property type="project" value="InterPro"/>
</dbReference>
<evidence type="ECO:0000256" key="4">
    <source>
        <dbReference type="ARBA" id="ARBA00022989"/>
    </source>
</evidence>
<feature type="compositionally biased region" description="Low complexity" evidence="7">
    <location>
        <begin position="118"/>
        <end position="144"/>
    </location>
</feature>
<feature type="region of interest" description="Disordered" evidence="7">
    <location>
        <begin position="1"/>
        <end position="97"/>
    </location>
</feature>
<keyword evidence="5 6" id="KW-0472">Membrane</keyword>
<dbReference type="Gene3D" id="1.20.1540.10">
    <property type="entry name" value="Rhomboid-like"/>
    <property type="match status" value="1"/>
</dbReference>
<evidence type="ECO:0000256" key="5">
    <source>
        <dbReference type="ARBA" id="ARBA00023136"/>
    </source>
</evidence>
<comment type="subcellular location">
    <subcellularLocation>
        <location evidence="1 6">Membrane</location>
        <topology evidence="1 6">Multi-pass membrane protein</topology>
    </subcellularLocation>
</comment>
<dbReference type="Pfam" id="PF01694">
    <property type="entry name" value="Rhomboid"/>
    <property type="match status" value="1"/>
</dbReference>
<evidence type="ECO:0000313" key="9">
    <source>
        <dbReference type="EMBL" id="GBF98630.1"/>
    </source>
</evidence>
<feature type="transmembrane region" description="Helical" evidence="6">
    <location>
        <begin position="343"/>
        <end position="363"/>
    </location>
</feature>
<keyword evidence="3 6" id="KW-0812">Transmembrane</keyword>
<feature type="compositionally biased region" description="Gly residues" evidence="7">
    <location>
        <begin position="83"/>
        <end position="93"/>
    </location>
</feature>
<evidence type="ECO:0000256" key="1">
    <source>
        <dbReference type="ARBA" id="ARBA00004141"/>
    </source>
</evidence>
<evidence type="ECO:0000256" key="2">
    <source>
        <dbReference type="ARBA" id="ARBA00009045"/>
    </source>
</evidence>
<accession>A0A2V0PL69</accession>
<dbReference type="PANTHER" id="PTHR22936">
    <property type="entry name" value="RHOMBOID-RELATED"/>
    <property type="match status" value="1"/>
</dbReference>
<evidence type="ECO:0000256" key="6">
    <source>
        <dbReference type="RuleBase" id="RU362115"/>
    </source>
</evidence>
<comment type="similarity">
    <text evidence="2 6">Belongs to the peptidase S54 family.</text>
</comment>
<proteinExistence type="inferred from homology"/>
<feature type="compositionally biased region" description="Low complexity" evidence="7">
    <location>
        <begin position="29"/>
        <end position="43"/>
    </location>
</feature>
<dbReference type="GO" id="GO:0016020">
    <property type="term" value="C:membrane"/>
    <property type="evidence" value="ECO:0007669"/>
    <property type="project" value="UniProtKB-SubCell"/>
</dbReference>
<feature type="region of interest" description="Disordered" evidence="7">
    <location>
        <begin position="114"/>
        <end position="155"/>
    </location>
</feature>
<dbReference type="STRING" id="307507.A0A2V0PL69"/>
<keyword evidence="10" id="KW-1185">Reference proteome</keyword>
<dbReference type="SUPFAM" id="SSF144091">
    <property type="entry name" value="Rhomboid-like"/>
    <property type="match status" value="1"/>
</dbReference>
<feature type="transmembrane region" description="Helical" evidence="6">
    <location>
        <begin position="220"/>
        <end position="239"/>
    </location>
</feature>
<name>A0A2V0PL69_9CHLO</name>
<evidence type="ECO:0000313" key="10">
    <source>
        <dbReference type="Proteomes" id="UP000247498"/>
    </source>
</evidence>
<dbReference type="EC" id="3.4.21.105" evidence="6"/>
<reference evidence="9 10" key="1">
    <citation type="journal article" date="2018" name="Sci. Rep.">
        <title>Raphidocelis subcapitata (=Pseudokirchneriella subcapitata) provides an insight into genome evolution and environmental adaptations in the Sphaeropleales.</title>
        <authorList>
            <person name="Suzuki S."/>
            <person name="Yamaguchi H."/>
            <person name="Nakajima N."/>
            <person name="Kawachi M."/>
        </authorList>
    </citation>
    <scope>NUCLEOTIDE SEQUENCE [LARGE SCALE GENOMIC DNA]</scope>
    <source>
        <strain evidence="9 10">NIES-35</strain>
    </source>
</reference>
<feature type="transmembrane region" description="Helical" evidence="6">
    <location>
        <begin position="369"/>
        <end position="390"/>
    </location>
</feature>
<dbReference type="InParanoid" id="A0A2V0PL69"/>
<feature type="transmembrane region" description="Helical" evidence="6">
    <location>
        <begin position="432"/>
        <end position="453"/>
    </location>
</feature>
<dbReference type="InterPro" id="IPR002610">
    <property type="entry name" value="Peptidase_S54_rhomboid-like"/>
</dbReference>
<sequence>MTSSRWSVPGGGEGSRDAAAPSAPPPGSRPASALLTAPSAASSMPPPSPPPPATGPYPPAAAVTMYPTPNYAPAQTWRTGDSGASGSGGGGSGPKPVIYMQHGYPVVIHCETDLPSRSASSDPAAAAPAAPPAHGTPVTTVTGPPGSPVRSPLAGPGFGTVPGIAVGAAGASPLSARHAGGALALQHPPRPDSDRERQAQRHMLQMANWLVPDPARRHDALFSSFILLGMFCVFAFMAGDYSFWLRTPGGIASGAPPPPLEQTPWGPRALLKWVTFWRMSAETTFAPPYLFTWGARYTPAIKAGQWWRLFSSFCLHSSLPHILSNLVLFALLAVPLEHAYGPLRIGIIFLASAFSANFMSMAFEDPCVLYVGASGAVFGFVGLALSDLLLNWDAVRAPFVRLVIMLAMLGVTIAVEYLELPYAGVAGGRVSHLSHVGGLLGGLFVSFAFLPNLKDRRFRAVRSFVRDHWGTRLPRAAPREHPGLTSCWKRNRCLHALALTVCAAAVLFLFAALPVYVWLWKLPRLDCPAVPGLV</sequence>
<keyword evidence="6" id="KW-0720">Serine protease</keyword>
<dbReference type="InterPro" id="IPR022764">
    <property type="entry name" value="Peptidase_S54_rhomboid_dom"/>
</dbReference>
<dbReference type="Proteomes" id="UP000247498">
    <property type="component" value="Unassembled WGS sequence"/>
</dbReference>
<feature type="transmembrane region" description="Helical" evidence="6">
    <location>
        <begin position="402"/>
        <end position="420"/>
    </location>
</feature>
<comment type="caution">
    <text evidence="9">The sequence shown here is derived from an EMBL/GenBank/DDBJ whole genome shotgun (WGS) entry which is preliminary data.</text>
</comment>
<evidence type="ECO:0000259" key="8">
    <source>
        <dbReference type="Pfam" id="PF01694"/>
    </source>
</evidence>
<feature type="compositionally biased region" description="Pro residues" evidence="7">
    <location>
        <begin position="44"/>
        <end position="59"/>
    </location>
</feature>
<keyword evidence="6 9" id="KW-0645">Protease</keyword>
<gene>
    <name evidence="9" type="ORF">Rsub_10819</name>
</gene>
<organism evidence="9 10">
    <name type="scientific">Raphidocelis subcapitata</name>
    <dbReference type="NCBI Taxonomy" id="307507"/>
    <lineage>
        <taxon>Eukaryota</taxon>
        <taxon>Viridiplantae</taxon>
        <taxon>Chlorophyta</taxon>
        <taxon>core chlorophytes</taxon>
        <taxon>Chlorophyceae</taxon>
        <taxon>CS clade</taxon>
        <taxon>Sphaeropleales</taxon>
        <taxon>Selenastraceae</taxon>
        <taxon>Raphidocelis</taxon>
    </lineage>
</organism>
<keyword evidence="6" id="KW-0378">Hydrolase</keyword>
<feature type="transmembrane region" description="Helical" evidence="6">
    <location>
        <begin position="318"/>
        <end position="336"/>
    </location>
</feature>